<keyword evidence="1" id="KW-1133">Transmembrane helix</keyword>
<dbReference type="OrthoDB" id="1077582at2759"/>
<evidence type="ECO:0000313" key="2">
    <source>
        <dbReference type="EMBL" id="OJD11987.1"/>
    </source>
</evidence>
<keyword evidence="3" id="KW-1185">Reference proteome</keyword>
<dbReference type="Proteomes" id="UP000242791">
    <property type="component" value="Unassembled WGS sequence"/>
</dbReference>
<dbReference type="AlphaFoldDB" id="A0A1J9PVS7"/>
<sequence length="91" mass="9965">MLHVPFLAATGISMLYFTSFTLAFMIEDTAQALWRRPGVEKWGSRPASTITVQESRGYAVGHGVHVYDCAVLWVSGQSCTGGEEGADIKWI</sequence>
<gene>
    <name evidence="2" type="ORF">ACJ73_09423</name>
</gene>
<reference evidence="2 3" key="1">
    <citation type="submission" date="2015-08" db="EMBL/GenBank/DDBJ databases">
        <title>Emmonsia species relationships and genome sequence.</title>
        <authorList>
            <person name="Cuomo C.A."/>
            <person name="Schwartz I.S."/>
            <person name="Kenyon C."/>
            <person name="De Hoog G.S."/>
            <person name="Govender N.P."/>
            <person name="Botha A."/>
            <person name="Moreno L."/>
            <person name="De Vries M."/>
            <person name="Munoz J.F."/>
            <person name="Stielow J.B."/>
        </authorList>
    </citation>
    <scope>NUCLEOTIDE SEQUENCE [LARGE SCALE GENOMIC DNA]</scope>
    <source>
        <strain evidence="2 3">EI222</strain>
    </source>
</reference>
<keyword evidence="1" id="KW-0472">Membrane</keyword>
<evidence type="ECO:0000313" key="3">
    <source>
        <dbReference type="Proteomes" id="UP000242791"/>
    </source>
</evidence>
<dbReference type="STRING" id="1658174.A0A1J9PVS7"/>
<protein>
    <submittedName>
        <fullName evidence="2">Uncharacterized protein</fullName>
    </submittedName>
</protein>
<accession>A0A1J9PVS7</accession>
<dbReference type="EMBL" id="LGTZ01002651">
    <property type="protein sequence ID" value="OJD11987.1"/>
    <property type="molecule type" value="Genomic_DNA"/>
</dbReference>
<keyword evidence="1" id="KW-0812">Transmembrane</keyword>
<evidence type="ECO:0000256" key="1">
    <source>
        <dbReference type="SAM" id="Phobius"/>
    </source>
</evidence>
<feature type="transmembrane region" description="Helical" evidence="1">
    <location>
        <begin position="6"/>
        <end position="26"/>
    </location>
</feature>
<comment type="caution">
    <text evidence="2">The sequence shown here is derived from an EMBL/GenBank/DDBJ whole genome shotgun (WGS) entry which is preliminary data.</text>
</comment>
<dbReference type="VEuPathDB" id="FungiDB:ACJ73_09423"/>
<name>A0A1J9PVS7_9EURO</name>
<organism evidence="2 3">
    <name type="scientific">Blastomyces percursus</name>
    <dbReference type="NCBI Taxonomy" id="1658174"/>
    <lineage>
        <taxon>Eukaryota</taxon>
        <taxon>Fungi</taxon>
        <taxon>Dikarya</taxon>
        <taxon>Ascomycota</taxon>
        <taxon>Pezizomycotina</taxon>
        <taxon>Eurotiomycetes</taxon>
        <taxon>Eurotiomycetidae</taxon>
        <taxon>Onygenales</taxon>
        <taxon>Ajellomycetaceae</taxon>
        <taxon>Blastomyces</taxon>
    </lineage>
</organism>
<proteinExistence type="predicted"/>